<accession>A0AAN6PXI3</accession>
<dbReference type="Proteomes" id="UP001305647">
    <property type="component" value="Unassembled WGS sequence"/>
</dbReference>
<dbReference type="InterPro" id="IPR011333">
    <property type="entry name" value="SKP1/BTB/POZ_sf"/>
</dbReference>
<feature type="domain" description="BTB" evidence="1">
    <location>
        <begin position="8"/>
        <end position="71"/>
    </location>
</feature>
<organism evidence="2 3">
    <name type="scientific">Parathielavia hyrcaniae</name>
    <dbReference type="NCBI Taxonomy" id="113614"/>
    <lineage>
        <taxon>Eukaryota</taxon>
        <taxon>Fungi</taxon>
        <taxon>Dikarya</taxon>
        <taxon>Ascomycota</taxon>
        <taxon>Pezizomycotina</taxon>
        <taxon>Sordariomycetes</taxon>
        <taxon>Sordariomycetidae</taxon>
        <taxon>Sordariales</taxon>
        <taxon>Chaetomiaceae</taxon>
        <taxon>Parathielavia</taxon>
    </lineage>
</organism>
<dbReference type="SUPFAM" id="SSF54695">
    <property type="entry name" value="POZ domain"/>
    <property type="match status" value="1"/>
</dbReference>
<evidence type="ECO:0000259" key="1">
    <source>
        <dbReference type="PROSITE" id="PS50097"/>
    </source>
</evidence>
<comment type="caution">
    <text evidence="2">The sequence shown here is derived from an EMBL/GenBank/DDBJ whole genome shotgun (WGS) entry which is preliminary data.</text>
</comment>
<dbReference type="AlphaFoldDB" id="A0AAN6PXI3"/>
<dbReference type="EMBL" id="MU863659">
    <property type="protein sequence ID" value="KAK4098449.1"/>
    <property type="molecule type" value="Genomic_DNA"/>
</dbReference>
<reference evidence="2" key="2">
    <citation type="submission" date="2023-05" db="EMBL/GenBank/DDBJ databases">
        <authorList>
            <consortium name="Lawrence Berkeley National Laboratory"/>
            <person name="Steindorff A."/>
            <person name="Hensen N."/>
            <person name="Bonometti L."/>
            <person name="Westerberg I."/>
            <person name="Brannstrom I.O."/>
            <person name="Guillou S."/>
            <person name="Cros-Aarteil S."/>
            <person name="Calhoun S."/>
            <person name="Haridas S."/>
            <person name="Kuo A."/>
            <person name="Mondo S."/>
            <person name="Pangilinan J."/>
            <person name="Riley R."/>
            <person name="Labutti K."/>
            <person name="Andreopoulos B."/>
            <person name="Lipzen A."/>
            <person name="Chen C."/>
            <person name="Yanf M."/>
            <person name="Daum C."/>
            <person name="Ng V."/>
            <person name="Clum A."/>
            <person name="Ohm R."/>
            <person name="Martin F."/>
            <person name="Silar P."/>
            <person name="Natvig D."/>
            <person name="Lalanne C."/>
            <person name="Gautier V."/>
            <person name="Ament-Velasquez S.L."/>
            <person name="Kruys A."/>
            <person name="Hutchinson M.I."/>
            <person name="Powell A.J."/>
            <person name="Barry K."/>
            <person name="Miller A.N."/>
            <person name="Grigoriev I.V."/>
            <person name="Debuchy R."/>
            <person name="Gladieux P."/>
            <person name="Thoren M.H."/>
            <person name="Johannesson H."/>
        </authorList>
    </citation>
    <scope>NUCLEOTIDE SEQUENCE</scope>
    <source>
        <strain evidence="2">CBS 757.83</strain>
    </source>
</reference>
<dbReference type="PANTHER" id="PTHR47843">
    <property type="entry name" value="BTB DOMAIN-CONTAINING PROTEIN-RELATED"/>
    <property type="match status" value="1"/>
</dbReference>
<evidence type="ECO:0000313" key="3">
    <source>
        <dbReference type="Proteomes" id="UP001305647"/>
    </source>
</evidence>
<dbReference type="InterPro" id="IPR000210">
    <property type="entry name" value="BTB/POZ_dom"/>
</dbReference>
<gene>
    <name evidence="2" type="ORF">N658DRAFT_432179</name>
</gene>
<reference evidence="2" key="1">
    <citation type="journal article" date="2023" name="Mol. Phylogenet. Evol.">
        <title>Genome-scale phylogeny and comparative genomics of the fungal order Sordariales.</title>
        <authorList>
            <person name="Hensen N."/>
            <person name="Bonometti L."/>
            <person name="Westerberg I."/>
            <person name="Brannstrom I.O."/>
            <person name="Guillou S."/>
            <person name="Cros-Aarteil S."/>
            <person name="Calhoun S."/>
            <person name="Haridas S."/>
            <person name="Kuo A."/>
            <person name="Mondo S."/>
            <person name="Pangilinan J."/>
            <person name="Riley R."/>
            <person name="LaButti K."/>
            <person name="Andreopoulos B."/>
            <person name="Lipzen A."/>
            <person name="Chen C."/>
            <person name="Yan M."/>
            <person name="Daum C."/>
            <person name="Ng V."/>
            <person name="Clum A."/>
            <person name="Steindorff A."/>
            <person name="Ohm R.A."/>
            <person name="Martin F."/>
            <person name="Silar P."/>
            <person name="Natvig D.O."/>
            <person name="Lalanne C."/>
            <person name="Gautier V."/>
            <person name="Ament-Velasquez S.L."/>
            <person name="Kruys A."/>
            <person name="Hutchinson M.I."/>
            <person name="Powell A.J."/>
            <person name="Barry K."/>
            <person name="Miller A.N."/>
            <person name="Grigoriev I.V."/>
            <person name="Debuchy R."/>
            <person name="Gladieux P."/>
            <person name="Hiltunen Thoren M."/>
            <person name="Johannesson H."/>
        </authorList>
    </citation>
    <scope>NUCLEOTIDE SEQUENCE</scope>
    <source>
        <strain evidence="2">CBS 757.83</strain>
    </source>
</reference>
<protein>
    <recommendedName>
        <fullName evidence="1">BTB domain-containing protein</fullName>
    </recommendedName>
</protein>
<keyword evidence="3" id="KW-1185">Reference proteome</keyword>
<evidence type="ECO:0000313" key="2">
    <source>
        <dbReference type="EMBL" id="KAK4098449.1"/>
    </source>
</evidence>
<dbReference type="PROSITE" id="PS50097">
    <property type="entry name" value="BTB"/>
    <property type="match status" value="1"/>
</dbReference>
<name>A0AAN6PXI3_9PEZI</name>
<proteinExistence type="predicted"/>
<sequence>MHSIGSSKPFRFTVGPEKREFTIHEDLVARQSPALESLVNGSFSEAQKGHAVLESVDEHTFAFFIEYVYTGHYGDVDQYTPRPVYYTDEESGLESEELDYESGWEGNSDNARPSEKRLWFRFVRRSREFWKRRAYAAREDEVEHQQAEGAVAAKAANKPGIEVFLRHARLQVFADYYGIIGLMDLTFEHMGQLFIGFEPKVKDTGVILELLRFCYDTPAPDALKSFIVLYAACKAEVLWMNKGFQKLVDKNREFSLAFLGQIMGTKG</sequence>
<dbReference type="Gene3D" id="3.30.710.10">
    <property type="entry name" value="Potassium Channel Kv1.1, Chain A"/>
    <property type="match status" value="1"/>
</dbReference>